<evidence type="ECO:0000256" key="4">
    <source>
        <dbReference type="ARBA" id="ARBA00022884"/>
    </source>
</evidence>
<organism evidence="6 7">
    <name type="scientific">Coniochaeta pulveracea</name>
    <dbReference type="NCBI Taxonomy" id="177199"/>
    <lineage>
        <taxon>Eukaryota</taxon>
        <taxon>Fungi</taxon>
        <taxon>Dikarya</taxon>
        <taxon>Ascomycota</taxon>
        <taxon>Pezizomycotina</taxon>
        <taxon>Sordariomycetes</taxon>
        <taxon>Sordariomycetidae</taxon>
        <taxon>Coniochaetales</taxon>
        <taxon>Coniochaetaceae</taxon>
        <taxon>Coniochaeta</taxon>
    </lineage>
</organism>
<dbReference type="STRING" id="177199.A0A420Y826"/>
<name>A0A420Y826_9PEZI</name>
<dbReference type="Pfam" id="PF01195">
    <property type="entry name" value="Pept_tRNA_hydro"/>
    <property type="match status" value="1"/>
</dbReference>
<reference evidence="6 7" key="1">
    <citation type="submission" date="2018-08" db="EMBL/GenBank/DDBJ databases">
        <title>Draft genome of the lignicolous fungus Coniochaeta pulveracea.</title>
        <authorList>
            <person name="Borstlap C.J."/>
            <person name="De Witt R.N."/>
            <person name="Botha A."/>
            <person name="Volschenk H."/>
        </authorList>
    </citation>
    <scope>NUCLEOTIDE SEQUENCE [LARGE SCALE GENOMIC DNA]</scope>
    <source>
        <strain evidence="6 7">CAB683</strain>
    </source>
</reference>
<dbReference type="PROSITE" id="PS01196">
    <property type="entry name" value="PEPT_TRNA_HYDROL_2"/>
    <property type="match status" value="1"/>
</dbReference>
<comment type="similarity">
    <text evidence="5">Belongs to the PTH family.</text>
</comment>
<proteinExistence type="inferred from homology"/>
<dbReference type="PANTHER" id="PTHR17224">
    <property type="entry name" value="PEPTIDYL-TRNA HYDROLASE"/>
    <property type="match status" value="1"/>
</dbReference>
<evidence type="ECO:0000256" key="2">
    <source>
        <dbReference type="ARBA" id="ARBA00022555"/>
    </source>
</evidence>
<evidence type="ECO:0000256" key="1">
    <source>
        <dbReference type="ARBA" id="ARBA00013260"/>
    </source>
</evidence>
<gene>
    <name evidence="6" type="ORF">DL546_004398</name>
</gene>
<dbReference type="PANTHER" id="PTHR17224:SF1">
    <property type="entry name" value="PEPTIDYL-TRNA HYDROLASE"/>
    <property type="match status" value="1"/>
</dbReference>
<protein>
    <recommendedName>
        <fullName evidence="1">peptidyl-tRNA hydrolase</fullName>
        <ecNumber evidence="1">3.1.1.29</ecNumber>
    </recommendedName>
</protein>
<dbReference type="GO" id="GO:0000049">
    <property type="term" value="F:tRNA binding"/>
    <property type="evidence" value="ECO:0007669"/>
    <property type="project" value="UniProtKB-KW"/>
</dbReference>
<dbReference type="SUPFAM" id="SSF53178">
    <property type="entry name" value="Peptidyl-tRNA hydrolase-like"/>
    <property type="match status" value="1"/>
</dbReference>
<dbReference type="InterPro" id="IPR001328">
    <property type="entry name" value="Pept_tRNA_hydro"/>
</dbReference>
<keyword evidence="2" id="KW-0820">tRNA-binding</keyword>
<keyword evidence="3" id="KW-0378">Hydrolase</keyword>
<evidence type="ECO:0000313" key="7">
    <source>
        <dbReference type="Proteomes" id="UP000275385"/>
    </source>
</evidence>
<dbReference type="EC" id="3.1.1.29" evidence="1"/>
<dbReference type="Gene3D" id="3.40.50.1470">
    <property type="entry name" value="Peptidyl-tRNA hydrolase"/>
    <property type="match status" value="1"/>
</dbReference>
<evidence type="ECO:0000256" key="5">
    <source>
        <dbReference type="ARBA" id="ARBA00038063"/>
    </source>
</evidence>
<keyword evidence="4" id="KW-0694">RNA-binding</keyword>
<evidence type="ECO:0000313" key="6">
    <source>
        <dbReference type="EMBL" id="RKU44025.1"/>
    </source>
</evidence>
<dbReference type="InterPro" id="IPR036416">
    <property type="entry name" value="Pept_tRNA_hydro_sf"/>
</dbReference>
<accession>A0A420Y826</accession>
<dbReference type="EMBL" id="QVQW01000035">
    <property type="protein sequence ID" value="RKU44025.1"/>
    <property type="molecule type" value="Genomic_DNA"/>
</dbReference>
<dbReference type="GO" id="GO:0004045">
    <property type="term" value="F:peptidyl-tRNA hydrolase activity"/>
    <property type="evidence" value="ECO:0007669"/>
    <property type="project" value="UniProtKB-EC"/>
</dbReference>
<evidence type="ECO:0000256" key="3">
    <source>
        <dbReference type="ARBA" id="ARBA00022801"/>
    </source>
</evidence>
<dbReference type="InterPro" id="IPR018171">
    <property type="entry name" value="Pept_tRNA_hydro_CS"/>
</dbReference>
<sequence>MITPFSGHFALSALQKMFPQEHPPFTSQRFGRKATLASVGRKYVLLQCPTLMNVSGPWVAAAWKGMLADEGLKPPQLPLILVHDDLEEDPGVVKIKKWSSSHRGHNGVKSTHASLVAAQYPGALWARITIGIGRPDARDRTTVSDHVLRKMTQMEKSTIQDQSAPALFQALLNLERSWS</sequence>
<dbReference type="AlphaFoldDB" id="A0A420Y826"/>
<comment type="caution">
    <text evidence="6">The sequence shown here is derived from an EMBL/GenBank/DDBJ whole genome shotgun (WGS) entry which is preliminary data.</text>
</comment>
<keyword evidence="7" id="KW-1185">Reference proteome</keyword>
<dbReference type="OrthoDB" id="1711136at2759"/>
<dbReference type="Proteomes" id="UP000275385">
    <property type="component" value="Unassembled WGS sequence"/>
</dbReference>